<dbReference type="GO" id="GO:0004672">
    <property type="term" value="F:protein kinase activity"/>
    <property type="evidence" value="ECO:0007669"/>
    <property type="project" value="InterPro"/>
</dbReference>
<dbReference type="OrthoDB" id="5979581at2759"/>
<dbReference type="AlphaFoldDB" id="A0A9P5THJ8"/>
<dbReference type="InterPro" id="IPR000719">
    <property type="entry name" value="Prot_kinase_dom"/>
</dbReference>
<protein>
    <submittedName>
        <fullName evidence="2">Kinase-like domain-containing protein</fullName>
    </submittedName>
</protein>
<keyword evidence="3" id="KW-1185">Reference proteome</keyword>
<dbReference type="InterPro" id="IPR011009">
    <property type="entry name" value="Kinase-like_dom_sf"/>
</dbReference>
<dbReference type="GO" id="GO:0005524">
    <property type="term" value="F:ATP binding"/>
    <property type="evidence" value="ECO:0007669"/>
    <property type="project" value="InterPro"/>
</dbReference>
<evidence type="ECO:0000313" key="3">
    <source>
        <dbReference type="Proteomes" id="UP000724874"/>
    </source>
</evidence>
<evidence type="ECO:0000313" key="2">
    <source>
        <dbReference type="EMBL" id="KAF8876993.1"/>
    </source>
</evidence>
<dbReference type="SMART" id="SM00220">
    <property type="entry name" value="S_TKc"/>
    <property type="match status" value="1"/>
</dbReference>
<feature type="domain" description="Protein kinase" evidence="1">
    <location>
        <begin position="1"/>
        <end position="242"/>
    </location>
</feature>
<accession>A0A9P5THJ8</accession>
<sequence length="249" mass="27501">MSLFPEELLDSPIGYFPGRLNQTLNNGRWTIIRKLGWGPCSSCWLAVDPKDPEDIEAVKVYTVTASKKPSSMNECDILQKIIMSLLNNDMSEVKYLPLHAVKKAAGEVASTLSSLHEKAIIHGGQKAPPDFARVGLYLSNFLHAQILSDNVSLDQSSTFLPPEASIDGAKIDMKADVWMLGCTIYTLIIGHPPFGDSQGPLTREKVEEVTANIKDMISATKAMSLQDAKKTTSVIKICHVFYFEDHLTY</sequence>
<comment type="caution">
    <text evidence="2">The sequence shown here is derived from an EMBL/GenBank/DDBJ whole genome shotgun (WGS) entry which is preliminary data.</text>
</comment>
<organism evidence="2 3">
    <name type="scientific">Gymnopilus junonius</name>
    <name type="common">Spectacular rustgill mushroom</name>
    <name type="synonym">Gymnopilus spectabilis subsp. junonius</name>
    <dbReference type="NCBI Taxonomy" id="109634"/>
    <lineage>
        <taxon>Eukaryota</taxon>
        <taxon>Fungi</taxon>
        <taxon>Dikarya</taxon>
        <taxon>Basidiomycota</taxon>
        <taxon>Agaricomycotina</taxon>
        <taxon>Agaricomycetes</taxon>
        <taxon>Agaricomycetidae</taxon>
        <taxon>Agaricales</taxon>
        <taxon>Agaricineae</taxon>
        <taxon>Hymenogastraceae</taxon>
        <taxon>Gymnopilus</taxon>
    </lineage>
</organism>
<dbReference type="SUPFAM" id="SSF56112">
    <property type="entry name" value="Protein kinase-like (PK-like)"/>
    <property type="match status" value="1"/>
</dbReference>
<name>A0A9P5THJ8_GYMJU</name>
<dbReference type="Pfam" id="PF00069">
    <property type="entry name" value="Pkinase"/>
    <property type="match status" value="1"/>
</dbReference>
<reference evidence="2" key="1">
    <citation type="submission" date="2020-11" db="EMBL/GenBank/DDBJ databases">
        <authorList>
            <consortium name="DOE Joint Genome Institute"/>
            <person name="Ahrendt S."/>
            <person name="Riley R."/>
            <person name="Andreopoulos W."/>
            <person name="LaButti K."/>
            <person name="Pangilinan J."/>
            <person name="Ruiz-duenas F.J."/>
            <person name="Barrasa J.M."/>
            <person name="Sanchez-Garcia M."/>
            <person name="Camarero S."/>
            <person name="Miyauchi S."/>
            <person name="Serrano A."/>
            <person name="Linde D."/>
            <person name="Babiker R."/>
            <person name="Drula E."/>
            <person name="Ayuso-Fernandez I."/>
            <person name="Pacheco R."/>
            <person name="Padilla G."/>
            <person name="Ferreira P."/>
            <person name="Barriuso J."/>
            <person name="Kellner H."/>
            <person name="Castanera R."/>
            <person name="Alfaro M."/>
            <person name="Ramirez L."/>
            <person name="Pisabarro A.G."/>
            <person name="Kuo A."/>
            <person name="Tritt A."/>
            <person name="Lipzen A."/>
            <person name="He G."/>
            <person name="Yan M."/>
            <person name="Ng V."/>
            <person name="Cullen D."/>
            <person name="Martin F."/>
            <person name="Rosso M.-N."/>
            <person name="Henrissat B."/>
            <person name="Hibbett D."/>
            <person name="Martinez A.T."/>
            <person name="Grigoriev I.V."/>
        </authorList>
    </citation>
    <scope>NUCLEOTIDE SEQUENCE</scope>
    <source>
        <strain evidence="2">AH 44721</strain>
    </source>
</reference>
<dbReference type="Gene3D" id="1.10.510.10">
    <property type="entry name" value="Transferase(Phosphotransferase) domain 1"/>
    <property type="match status" value="1"/>
</dbReference>
<proteinExistence type="predicted"/>
<dbReference type="EMBL" id="JADNYJ010000176">
    <property type="protein sequence ID" value="KAF8876993.1"/>
    <property type="molecule type" value="Genomic_DNA"/>
</dbReference>
<keyword evidence="2" id="KW-0808">Transferase</keyword>
<gene>
    <name evidence="2" type="ORF">CPB84DRAFT_1752294</name>
</gene>
<dbReference type="Gene3D" id="3.30.200.20">
    <property type="entry name" value="Phosphorylase Kinase, domain 1"/>
    <property type="match status" value="1"/>
</dbReference>
<dbReference type="PROSITE" id="PS50011">
    <property type="entry name" value="PROTEIN_KINASE_DOM"/>
    <property type="match status" value="1"/>
</dbReference>
<keyword evidence="2" id="KW-0418">Kinase</keyword>
<dbReference type="Proteomes" id="UP000724874">
    <property type="component" value="Unassembled WGS sequence"/>
</dbReference>
<evidence type="ECO:0000259" key="1">
    <source>
        <dbReference type="PROSITE" id="PS50011"/>
    </source>
</evidence>